<comment type="caution">
    <text evidence="2">The sequence shown here is derived from an EMBL/GenBank/DDBJ whole genome shotgun (WGS) entry which is preliminary data.</text>
</comment>
<keyword evidence="3" id="KW-1185">Reference proteome</keyword>
<organism evidence="2 3">
    <name type="scientific">Mycena albidolilacea</name>
    <dbReference type="NCBI Taxonomy" id="1033008"/>
    <lineage>
        <taxon>Eukaryota</taxon>
        <taxon>Fungi</taxon>
        <taxon>Dikarya</taxon>
        <taxon>Basidiomycota</taxon>
        <taxon>Agaricomycotina</taxon>
        <taxon>Agaricomycetes</taxon>
        <taxon>Agaricomycetidae</taxon>
        <taxon>Agaricales</taxon>
        <taxon>Marasmiineae</taxon>
        <taxon>Mycenaceae</taxon>
        <taxon>Mycena</taxon>
    </lineage>
</organism>
<dbReference type="Proteomes" id="UP001218218">
    <property type="component" value="Unassembled WGS sequence"/>
</dbReference>
<dbReference type="EMBL" id="JARIHO010000123">
    <property type="protein sequence ID" value="KAJ7301973.1"/>
    <property type="molecule type" value="Genomic_DNA"/>
</dbReference>
<reference evidence="2" key="1">
    <citation type="submission" date="2023-03" db="EMBL/GenBank/DDBJ databases">
        <title>Massive genome expansion in bonnet fungi (Mycena s.s.) driven by repeated elements and novel gene families across ecological guilds.</title>
        <authorList>
            <consortium name="Lawrence Berkeley National Laboratory"/>
            <person name="Harder C.B."/>
            <person name="Miyauchi S."/>
            <person name="Viragh M."/>
            <person name="Kuo A."/>
            <person name="Thoen E."/>
            <person name="Andreopoulos B."/>
            <person name="Lu D."/>
            <person name="Skrede I."/>
            <person name="Drula E."/>
            <person name="Henrissat B."/>
            <person name="Morin E."/>
            <person name="Kohler A."/>
            <person name="Barry K."/>
            <person name="LaButti K."/>
            <person name="Morin E."/>
            <person name="Salamov A."/>
            <person name="Lipzen A."/>
            <person name="Mereny Z."/>
            <person name="Hegedus B."/>
            <person name="Baldrian P."/>
            <person name="Stursova M."/>
            <person name="Weitz H."/>
            <person name="Taylor A."/>
            <person name="Grigoriev I.V."/>
            <person name="Nagy L.G."/>
            <person name="Martin F."/>
            <person name="Kauserud H."/>
        </authorList>
    </citation>
    <scope>NUCLEOTIDE SEQUENCE</scope>
    <source>
        <strain evidence="2">CBHHK002</strain>
    </source>
</reference>
<dbReference type="AlphaFoldDB" id="A0AAD6YZ91"/>
<name>A0AAD6YZ91_9AGAR</name>
<gene>
    <name evidence="2" type="ORF">DFH08DRAFT_827076</name>
</gene>
<evidence type="ECO:0000313" key="2">
    <source>
        <dbReference type="EMBL" id="KAJ7301973.1"/>
    </source>
</evidence>
<accession>A0AAD6YZ91</accession>
<proteinExistence type="predicted"/>
<evidence type="ECO:0000313" key="3">
    <source>
        <dbReference type="Proteomes" id="UP001218218"/>
    </source>
</evidence>
<evidence type="ECO:0000256" key="1">
    <source>
        <dbReference type="SAM" id="MobiDB-lite"/>
    </source>
</evidence>
<sequence>MTALESWVLARGFTRNYIEGHKQSTSKSKVTKKVVPDPGPQGVHEFSLPRNTAYTHRAPTDHTPIHLHIATNIHARPIFVDDAPLGQPYIHNTVQNIAIPPIPVHAFQAGS</sequence>
<protein>
    <submittedName>
        <fullName evidence="2">Uncharacterized protein</fullName>
    </submittedName>
</protein>
<feature type="region of interest" description="Disordered" evidence="1">
    <location>
        <begin position="21"/>
        <end position="47"/>
    </location>
</feature>